<proteinExistence type="predicted"/>
<dbReference type="Pfam" id="PF12639">
    <property type="entry name" value="Colicin-DNase"/>
    <property type="match status" value="1"/>
</dbReference>
<name>A0A7X2L543_9BACL</name>
<organism evidence="2 3">
    <name type="scientific">Paenibacillus monticola</name>
    <dbReference type="NCBI Taxonomy" id="2666075"/>
    <lineage>
        <taxon>Bacteria</taxon>
        <taxon>Bacillati</taxon>
        <taxon>Bacillota</taxon>
        <taxon>Bacilli</taxon>
        <taxon>Bacillales</taxon>
        <taxon>Paenibacillaceae</taxon>
        <taxon>Paenibacillus</taxon>
    </lineage>
</organism>
<evidence type="ECO:0000313" key="2">
    <source>
        <dbReference type="EMBL" id="MRN56046.1"/>
    </source>
</evidence>
<feature type="coiled-coil region" evidence="1">
    <location>
        <begin position="50"/>
        <end position="84"/>
    </location>
</feature>
<comment type="caution">
    <text evidence="2">The sequence shown here is derived from an EMBL/GenBank/DDBJ whole genome shotgun (WGS) entry which is preliminary data.</text>
</comment>
<dbReference type="Proteomes" id="UP000463051">
    <property type="component" value="Unassembled WGS sequence"/>
</dbReference>
<sequence>MSSKQLIFKEDEVERLRTKIGLLSQDTNHLYLQLKGQASNWNGIPLGNDLQQAQVLLNELTVEAEKLEDVIRGALKGVKGLQEENRRAASQLGQQWSALGGLFGNLGGNGNGGRIPIPTFAQKAATNLIHTVAGLLGWDELNQDPRVQQLQGIIKQIGIGTVEKIAAQSTLQDIFEARDQIAKAQTAFGVYQAFGNQSQMNAMHKLAEDARAKLESLGVDAVHYEVGKDLSGHFKQAAIQACDYDPSIISSNVPLVQNESYLLLLRMAMETGAKGDWAKSQLAGKRLDIKLAEAARIIAEQMAAERRLNGPPMELPDGIPITPYNMENETTLNYFRERVSDPKETNQVLAYYVWLEETYGMTEWRKKVVQADAVTRAFAGALIKETVMGVVDTAKLAFNFVVDPEKTTQDAVDKMSYLVQNPEVLVEAARTVYNNFDEGTPEQRAAMLGSVASLLVPGLQITKGGKLGKVVDGVQEVVTQTVDKVKDISKGIQRSDALGNLKPFGSMALPGGMGSIQIPNDFQDTARRLDSPEIGSGRIIEGTSKGAEVTKGYDVTPKYSSYKERLDRTPKNNGTWEAERGESNFVSEKPEVKEYLDEAGVDGVEYKNAIPDFSPFTKDEVKIPNMTNDRRKNFANADETLANQWSTPEKKWTADDVADWREDNNYTWHELNDLESMQLVPGKINGTFNHLGGVGEHNIKEKLGE</sequence>
<accession>A0A7X2L543</accession>
<gene>
    <name evidence="2" type="ORF">GJB61_24025</name>
</gene>
<reference evidence="2 3" key="1">
    <citation type="submission" date="2019-11" db="EMBL/GenBank/DDBJ databases">
        <title>Paenibacillus monticola sp. nov., a novel PGPR strain isolated from mountain sample in China.</title>
        <authorList>
            <person name="Zhao Q."/>
            <person name="Li H.-P."/>
            <person name="Zhang J.-L."/>
        </authorList>
    </citation>
    <scope>NUCLEOTIDE SEQUENCE [LARGE SCALE GENOMIC DNA]</scope>
    <source>
        <strain evidence="2 3">LC-T2</strain>
    </source>
</reference>
<keyword evidence="3" id="KW-1185">Reference proteome</keyword>
<dbReference type="RefSeq" id="WP_154121535.1">
    <property type="nucleotide sequence ID" value="NZ_WJXB01000011.1"/>
</dbReference>
<evidence type="ECO:0000256" key="1">
    <source>
        <dbReference type="SAM" id="Coils"/>
    </source>
</evidence>
<protein>
    <recommendedName>
        <fullName evidence="4">Pre-toxin TG domain-containing protein</fullName>
    </recommendedName>
</protein>
<keyword evidence="1" id="KW-0175">Coiled coil</keyword>
<evidence type="ECO:0000313" key="3">
    <source>
        <dbReference type="Proteomes" id="UP000463051"/>
    </source>
</evidence>
<dbReference type="AlphaFoldDB" id="A0A7X2L543"/>
<evidence type="ECO:0008006" key="4">
    <source>
        <dbReference type="Google" id="ProtNLM"/>
    </source>
</evidence>
<dbReference type="EMBL" id="WJXB01000011">
    <property type="protein sequence ID" value="MRN56046.1"/>
    <property type="molecule type" value="Genomic_DNA"/>
</dbReference>